<dbReference type="EMBL" id="MFIX01000155">
    <property type="protein sequence ID" value="OGG03213.1"/>
    <property type="molecule type" value="Genomic_DNA"/>
</dbReference>
<organism evidence="2 3">
    <name type="scientific">Candidatus Glassbacteria bacterium RIFCSPLOWO2_12_FULL_58_11</name>
    <dbReference type="NCBI Taxonomy" id="1817867"/>
    <lineage>
        <taxon>Bacteria</taxon>
        <taxon>Candidatus Glassiibacteriota</taxon>
    </lineage>
</organism>
<dbReference type="Gene3D" id="2.130.10.10">
    <property type="entry name" value="YVTN repeat-like/Quinoprotein amine dehydrogenase"/>
    <property type="match status" value="1"/>
</dbReference>
<dbReference type="AlphaFoldDB" id="A0A1F5YT12"/>
<protein>
    <submittedName>
        <fullName evidence="2">Uncharacterized protein</fullName>
    </submittedName>
</protein>
<name>A0A1F5YT12_9BACT</name>
<dbReference type="STRING" id="1817867.A3F83_04235"/>
<dbReference type="SUPFAM" id="SSF50998">
    <property type="entry name" value="Quinoprotein alcohol dehydrogenase-like"/>
    <property type="match status" value="1"/>
</dbReference>
<proteinExistence type="predicted"/>
<gene>
    <name evidence="2" type="ORF">A3F83_04235</name>
</gene>
<sequence>MGKNKKKKVLSKTPVPASGPAGLTPHLPGTGNPAEVLAGWSSALAEGFSPAGARENLEALRKSQLDAQQKRVLDSLLRLTGSPLGRDIKLKEAPEIPAAVLADDACGRLFISDAVDGGLVCLERSTGKKIWQSGSERNAKISGLGLHNGTLYVCDRWNNRLSALSAATGV</sequence>
<comment type="caution">
    <text evidence="2">The sequence shown here is derived from an EMBL/GenBank/DDBJ whole genome shotgun (WGS) entry which is preliminary data.</text>
</comment>
<feature type="region of interest" description="Disordered" evidence="1">
    <location>
        <begin position="1"/>
        <end position="32"/>
    </location>
</feature>
<reference evidence="2 3" key="1">
    <citation type="journal article" date="2016" name="Nat. Commun.">
        <title>Thousands of microbial genomes shed light on interconnected biogeochemical processes in an aquifer system.</title>
        <authorList>
            <person name="Anantharaman K."/>
            <person name="Brown C.T."/>
            <person name="Hug L.A."/>
            <person name="Sharon I."/>
            <person name="Castelle C.J."/>
            <person name="Probst A.J."/>
            <person name="Thomas B.C."/>
            <person name="Singh A."/>
            <person name="Wilkins M.J."/>
            <person name="Karaoz U."/>
            <person name="Brodie E.L."/>
            <person name="Williams K.H."/>
            <person name="Hubbard S.S."/>
            <person name="Banfield J.F."/>
        </authorList>
    </citation>
    <scope>NUCLEOTIDE SEQUENCE [LARGE SCALE GENOMIC DNA]</scope>
</reference>
<dbReference type="InterPro" id="IPR011047">
    <property type="entry name" value="Quinoprotein_ADH-like_sf"/>
</dbReference>
<dbReference type="InterPro" id="IPR015943">
    <property type="entry name" value="WD40/YVTN_repeat-like_dom_sf"/>
</dbReference>
<evidence type="ECO:0000313" key="3">
    <source>
        <dbReference type="Proteomes" id="UP000179129"/>
    </source>
</evidence>
<accession>A0A1F5YT12</accession>
<dbReference type="Proteomes" id="UP000179129">
    <property type="component" value="Unassembled WGS sequence"/>
</dbReference>
<evidence type="ECO:0000256" key="1">
    <source>
        <dbReference type="SAM" id="MobiDB-lite"/>
    </source>
</evidence>
<evidence type="ECO:0000313" key="2">
    <source>
        <dbReference type="EMBL" id="OGG03213.1"/>
    </source>
</evidence>
<feature type="compositionally biased region" description="Basic residues" evidence="1">
    <location>
        <begin position="1"/>
        <end position="10"/>
    </location>
</feature>